<name>A0A5V6PV54_SALET</name>
<accession>A0A5V6PV54</accession>
<sequence length="197" mass="22681">MNKFKEQYENLFSEISHAMGNKWRVNQLTERTDVIKLTSPAFNGLSIYARRDNDRLVITGHVPAHWSYSACARCTVSVNRPARQIASDIKRKILPDGEKWLAEANEYQAKKKAKKENDNILKGVLGNLAKVSEGYHHNNTFCFWDSNKISGSIEEICYDDYYRLKVNELTKDELIRVIGFISTLRSSNERSDQQTDS</sequence>
<organism evidence="1">
    <name type="scientific">Salmonella enterica subsp. enterica serovar Cardoner</name>
    <dbReference type="NCBI Taxonomy" id="2564309"/>
    <lineage>
        <taxon>Bacteria</taxon>
        <taxon>Pseudomonadati</taxon>
        <taxon>Pseudomonadota</taxon>
        <taxon>Gammaproteobacteria</taxon>
        <taxon>Enterobacterales</taxon>
        <taxon>Enterobacteriaceae</taxon>
        <taxon>Salmonella</taxon>
    </lineage>
</organism>
<reference evidence="1" key="1">
    <citation type="submission" date="2018-05" db="EMBL/GenBank/DDBJ databases">
        <authorList>
            <person name="Ashton P.M."/>
            <person name="Dallman T."/>
            <person name="Nair S."/>
            <person name="De Pinna E."/>
            <person name="Peters T."/>
            <person name="Grant K."/>
        </authorList>
    </citation>
    <scope>NUCLEOTIDE SEQUENCE</scope>
    <source>
        <strain evidence="1">374031</strain>
    </source>
</reference>
<comment type="caution">
    <text evidence="1">The sequence shown here is derived from an EMBL/GenBank/DDBJ whole genome shotgun (WGS) entry which is preliminary data.</text>
</comment>
<dbReference type="AlphaFoldDB" id="A0A5V6PV54"/>
<gene>
    <name evidence="1" type="ORF">DLM21_07195</name>
</gene>
<dbReference type="EMBL" id="AAHDIR010000004">
    <property type="protein sequence ID" value="EBU8204143.1"/>
    <property type="molecule type" value="Genomic_DNA"/>
</dbReference>
<protein>
    <submittedName>
        <fullName evidence="1">Uncharacterized protein</fullName>
    </submittedName>
</protein>
<proteinExistence type="predicted"/>
<evidence type="ECO:0000313" key="1">
    <source>
        <dbReference type="EMBL" id="EBU8204143.1"/>
    </source>
</evidence>